<protein>
    <recommendedName>
        <fullName evidence="5">Transmembrane protein</fullName>
    </recommendedName>
</protein>
<keyword evidence="2" id="KW-1133">Transmembrane helix</keyword>
<feature type="transmembrane region" description="Helical" evidence="2">
    <location>
        <begin position="181"/>
        <end position="206"/>
    </location>
</feature>
<reference evidence="4" key="1">
    <citation type="submission" date="2014-11" db="EMBL/GenBank/DDBJ databases">
        <authorList>
            <person name="Otto D Thomas"/>
            <person name="Naeem Raeece"/>
        </authorList>
    </citation>
    <scope>NUCLEOTIDE SEQUENCE</scope>
</reference>
<feature type="region of interest" description="Disordered" evidence="1">
    <location>
        <begin position="304"/>
        <end position="327"/>
    </location>
</feature>
<sequence>MRNACLLLLGAPFLGGGAMTVEGHTEPSLRPSLFLHRLPSLSFSQSRSRQRKLPPRPQGRADASGFEEGRQRVGGESRLGQYGRMDDLFNQLEEETDRIFQEAERMSAFGIQEDPFFREVPRTISRMEPPAFREFDLVERSVTTYESQLGPVDLFFAPFSALFDLMLSVPLLLIPFGVMSVAWGMIALSFLNVFGTLFLGGAFLFGSILLSLVFSVSTAAVSLLAVLGGASIIAGLMKKVFFGDSSSDSMWPGQSPLKRGKRRQASIQRQQRMDMEDEEDGGIEPWIVGEKELMDQWDKELIRRKRRREGRGRSEQRREIDATGDWS</sequence>
<name>A0A0G4I8S9_9ALVE</name>
<evidence type="ECO:0000256" key="1">
    <source>
        <dbReference type="SAM" id="MobiDB-lite"/>
    </source>
</evidence>
<evidence type="ECO:0000256" key="3">
    <source>
        <dbReference type="SAM" id="SignalP"/>
    </source>
</evidence>
<proteinExistence type="predicted"/>
<feature type="region of interest" description="Disordered" evidence="1">
    <location>
        <begin position="246"/>
        <end position="287"/>
    </location>
</feature>
<keyword evidence="3" id="KW-0732">Signal</keyword>
<feature type="transmembrane region" description="Helical" evidence="2">
    <location>
        <begin position="212"/>
        <end position="237"/>
    </location>
</feature>
<accession>A0A0G4I8S9</accession>
<keyword evidence="2" id="KW-0812">Transmembrane</keyword>
<dbReference type="AlphaFoldDB" id="A0A0G4I8S9"/>
<keyword evidence="2" id="KW-0472">Membrane</keyword>
<feature type="chain" id="PRO_5005192729" description="Transmembrane protein" evidence="3">
    <location>
        <begin position="24"/>
        <end position="327"/>
    </location>
</feature>
<feature type="region of interest" description="Disordered" evidence="1">
    <location>
        <begin position="44"/>
        <end position="77"/>
    </location>
</feature>
<feature type="signal peptide" evidence="3">
    <location>
        <begin position="1"/>
        <end position="23"/>
    </location>
</feature>
<feature type="compositionally biased region" description="Basic and acidic residues" evidence="1">
    <location>
        <begin position="311"/>
        <end position="321"/>
    </location>
</feature>
<evidence type="ECO:0000256" key="2">
    <source>
        <dbReference type="SAM" id="Phobius"/>
    </source>
</evidence>
<dbReference type="VEuPathDB" id="CryptoDB:Cvel_11949"/>
<gene>
    <name evidence="4" type="ORF">Cvel_11949</name>
</gene>
<organism evidence="4">
    <name type="scientific">Chromera velia CCMP2878</name>
    <dbReference type="NCBI Taxonomy" id="1169474"/>
    <lineage>
        <taxon>Eukaryota</taxon>
        <taxon>Sar</taxon>
        <taxon>Alveolata</taxon>
        <taxon>Colpodellida</taxon>
        <taxon>Chromeraceae</taxon>
        <taxon>Chromera</taxon>
    </lineage>
</organism>
<evidence type="ECO:0008006" key="5">
    <source>
        <dbReference type="Google" id="ProtNLM"/>
    </source>
</evidence>
<dbReference type="EMBL" id="CDMZ01005679">
    <property type="protein sequence ID" value="CEM53424.1"/>
    <property type="molecule type" value="Genomic_DNA"/>
</dbReference>
<evidence type="ECO:0000313" key="4">
    <source>
        <dbReference type="EMBL" id="CEM53424.1"/>
    </source>
</evidence>
<feature type="transmembrane region" description="Helical" evidence="2">
    <location>
        <begin position="154"/>
        <end position="174"/>
    </location>
</feature>